<dbReference type="PANTHER" id="PTHR47926:SF506">
    <property type="entry name" value="TETRATRICOPEPTIDE REPEAT-LIKE SUPERFAMILY PROTEIN ISOFORM 1"/>
    <property type="match status" value="1"/>
</dbReference>
<evidence type="ECO:0000313" key="2">
    <source>
        <dbReference type="EMBL" id="RZC72886.1"/>
    </source>
</evidence>
<dbReference type="InterPro" id="IPR002885">
    <property type="entry name" value="PPR_rpt"/>
</dbReference>
<dbReference type="Pfam" id="PF01535">
    <property type="entry name" value="PPR"/>
    <property type="match status" value="3"/>
</dbReference>
<evidence type="ECO:0008006" key="4">
    <source>
        <dbReference type="Google" id="ProtNLM"/>
    </source>
</evidence>
<dbReference type="PANTHER" id="PTHR47926">
    <property type="entry name" value="PENTATRICOPEPTIDE REPEAT-CONTAINING PROTEIN"/>
    <property type="match status" value="1"/>
</dbReference>
<evidence type="ECO:0000313" key="3">
    <source>
        <dbReference type="Proteomes" id="UP000316621"/>
    </source>
</evidence>
<keyword evidence="1" id="KW-0677">Repeat</keyword>
<dbReference type="Gene3D" id="1.25.40.10">
    <property type="entry name" value="Tetratricopeptide repeat domain"/>
    <property type="match status" value="2"/>
</dbReference>
<sequence>MGFGQDDYVKKSLLTMYAKCFIFNEFASKTSVPRNVLIATKAHQGNSEGALRLFVKMHHSGFEFDHFSFSGALAGSNLATLEEGQQIHSSIIKLGFASDQHAANAATDVYGKCGDTIDVLKILPQPINRSMLSWNILISGFSRHVYCKEAIETFNEIDQIGEWPEHVTFVSLLSACNHGGVIDEGLSYICSMMSEFGVTQGIHHCVCIIDLLGLSGWLSEAEKFITEMPVSPNDLIWRSKEVLPSYRH</sequence>
<accession>A0A4Y7KJ51</accession>
<dbReference type="EMBL" id="CM010722">
    <property type="protein sequence ID" value="RZC72886.1"/>
    <property type="molecule type" value="Genomic_DNA"/>
</dbReference>
<reference evidence="2 3" key="1">
    <citation type="journal article" date="2018" name="Science">
        <title>The opium poppy genome and morphinan production.</title>
        <authorList>
            <person name="Guo L."/>
            <person name="Winzer T."/>
            <person name="Yang X."/>
            <person name="Li Y."/>
            <person name="Ning Z."/>
            <person name="He Z."/>
            <person name="Teodor R."/>
            <person name="Lu Y."/>
            <person name="Bowser T.A."/>
            <person name="Graham I.A."/>
            <person name="Ye K."/>
        </authorList>
    </citation>
    <scope>NUCLEOTIDE SEQUENCE [LARGE SCALE GENOMIC DNA]</scope>
    <source>
        <strain evidence="3">cv. HN1</strain>
        <tissue evidence="2">Leaves</tissue>
    </source>
</reference>
<dbReference type="GO" id="GO:0009451">
    <property type="term" value="P:RNA modification"/>
    <property type="evidence" value="ECO:0007669"/>
    <property type="project" value="InterPro"/>
</dbReference>
<dbReference type="Gramene" id="RZC72886">
    <property type="protein sequence ID" value="RZC72886"/>
    <property type="gene ID" value="C5167_048362"/>
</dbReference>
<evidence type="ECO:0000256" key="1">
    <source>
        <dbReference type="ARBA" id="ARBA00022737"/>
    </source>
</evidence>
<dbReference type="InterPro" id="IPR011990">
    <property type="entry name" value="TPR-like_helical_dom_sf"/>
</dbReference>
<proteinExistence type="predicted"/>
<dbReference type="Proteomes" id="UP000316621">
    <property type="component" value="Chromosome 8"/>
</dbReference>
<name>A0A4Y7KJ51_PAPSO</name>
<organism evidence="2 3">
    <name type="scientific">Papaver somniferum</name>
    <name type="common">Opium poppy</name>
    <dbReference type="NCBI Taxonomy" id="3469"/>
    <lineage>
        <taxon>Eukaryota</taxon>
        <taxon>Viridiplantae</taxon>
        <taxon>Streptophyta</taxon>
        <taxon>Embryophyta</taxon>
        <taxon>Tracheophyta</taxon>
        <taxon>Spermatophyta</taxon>
        <taxon>Magnoliopsida</taxon>
        <taxon>Ranunculales</taxon>
        <taxon>Papaveraceae</taxon>
        <taxon>Papaveroideae</taxon>
        <taxon>Papaver</taxon>
    </lineage>
</organism>
<keyword evidence="3" id="KW-1185">Reference proteome</keyword>
<dbReference type="AlphaFoldDB" id="A0A4Y7KJ51"/>
<protein>
    <recommendedName>
        <fullName evidence="4">Pentatricopeptide repeat-containing protein</fullName>
    </recommendedName>
</protein>
<dbReference type="GO" id="GO:0003723">
    <property type="term" value="F:RNA binding"/>
    <property type="evidence" value="ECO:0007669"/>
    <property type="project" value="InterPro"/>
</dbReference>
<gene>
    <name evidence="2" type="ORF">C5167_048362</name>
</gene>
<dbReference type="InterPro" id="IPR046960">
    <property type="entry name" value="PPR_At4g14850-like_plant"/>
</dbReference>